<sequence>MEKINREIGRKIKNFRKGRGITVQVLANIISKSKSTVSKYENGEISIDVVTLYSIADALNIHVEQLLYIEPKTEKHLLKSEPSSFFRNSTRFYSYFYDGRSNGLVRCVIDVFPQEDPPFFKTVLYMNVKSYDNYEDCENTYWGYMEHYDVITTIVLRNQATPVERVVINILASFMDSHKKWGLMSGVSFRPFMPIALKMLFSKEPLAEGKELIQELKISKEDIRIMKIYNMLTVT</sequence>
<gene>
    <name evidence="3" type="ORF">EAL2_c07520</name>
</gene>
<dbReference type="Proteomes" id="UP000019591">
    <property type="component" value="Chromosome"/>
</dbReference>
<dbReference type="STRING" id="1286171.EAL2_c07520"/>
<dbReference type="Pfam" id="PF01381">
    <property type="entry name" value="HTH_3"/>
    <property type="match status" value="1"/>
</dbReference>
<dbReference type="InterPro" id="IPR050807">
    <property type="entry name" value="TransReg_Diox_bact_type"/>
</dbReference>
<dbReference type="SUPFAM" id="SSF47413">
    <property type="entry name" value="lambda repressor-like DNA-binding domains"/>
    <property type="match status" value="1"/>
</dbReference>
<dbReference type="CDD" id="cd00093">
    <property type="entry name" value="HTH_XRE"/>
    <property type="match status" value="1"/>
</dbReference>
<dbReference type="InterPro" id="IPR010982">
    <property type="entry name" value="Lambda_DNA-bd_dom_sf"/>
</dbReference>
<dbReference type="RefSeq" id="WP_025435088.1">
    <property type="nucleotide sequence ID" value="NZ_CP007452.1"/>
</dbReference>
<dbReference type="GO" id="GO:0003700">
    <property type="term" value="F:DNA-binding transcription factor activity"/>
    <property type="evidence" value="ECO:0007669"/>
    <property type="project" value="TreeGrafter"/>
</dbReference>
<dbReference type="PATRIC" id="fig|1286171.3.peg.698"/>
<dbReference type="InterPro" id="IPR001387">
    <property type="entry name" value="Cro/C1-type_HTH"/>
</dbReference>
<accession>W8TE07</accession>
<dbReference type="PANTHER" id="PTHR46797:SF1">
    <property type="entry name" value="METHYLPHOSPHONATE SYNTHASE"/>
    <property type="match status" value="1"/>
</dbReference>
<dbReference type="GO" id="GO:0005829">
    <property type="term" value="C:cytosol"/>
    <property type="evidence" value="ECO:0007669"/>
    <property type="project" value="TreeGrafter"/>
</dbReference>
<keyword evidence="1" id="KW-0238">DNA-binding</keyword>
<proteinExistence type="predicted"/>
<name>W8TE07_PEPAC</name>
<dbReference type="OrthoDB" id="1623336at2"/>
<dbReference type="EMBL" id="CP007452">
    <property type="protein sequence ID" value="AHM56053.1"/>
    <property type="molecule type" value="Genomic_DNA"/>
</dbReference>
<dbReference type="Gene3D" id="1.10.260.40">
    <property type="entry name" value="lambda repressor-like DNA-binding domains"/>
    <property type="match status" value="1"/>
</dbReference>
<evidence type="ECO:0000313" key="4">
    <source>
        <dbReference type="Proteomes" id="UP000019591"/>
    </source>
</evidence>
<dbReference type="eggNOG" id="COG1396">
    <property type="taxonomic scope" value="Bacteria"/>
</dbReference>
<dbReference type="AlphaFoldDB" id="W8TE07"/>
<organism evidence="3 4">
    <name type="scientific">Peptoclostridium acidaminophilum DSM 3953</name>
    <dbReference type="NCBI Taxonomy" id="1286171"/>
    <lineage>
        <taxon>Bacteria</taxon>
        <taxon>Bacillati</taxon>
        <taxon>Bacillota</taxon>
        <taxon>Clostridia</taxon>
        <taxon>Peptostreptococcales</taxon>
        <taxon>Peptoclostridiaceae</taxon>
        <taxon>Peptoclostridium</taxon>
    </lineage>
</organism>
<dbReference type="PANTHER" id="PTHR46797">
    <property type="entry name" value="HTH-TYPE TRANSCRIPTIONAL REGULATOR"/>
    <property type="match status" value="1"/>
</dbReference>
<dbReference type="PROSITE" id="PS50943">
    <property type="entry name" value="HTH_CROC1"/>
    <property type="match status" value="1"/>
</dbReference>
<dbReference type="KEGG" id="eac:EAL2_c07520"/>
<evidence type="ECO:0000256" key="1">
    <source>
        <dbReference type="ARBA" id="ARBA00023125"/>
    </source>
</evidence>
<evidence type="ECO:0000259" key="2">
    <source>
        <dbReference type="PROSITE" id="PS50943"/>
    </source>
</evidence>
<protein>
    <submittedName>
        <fullName evidence="3">Helix-turn-helix domain-containing protein</fullName>
    </submittedName>
</protein>
<dbReference type="GO" id="GO:0003677">
    <property type="term" value="F:DNA binding"/>
    <property type="evidence" value="ECO:0007669"/>
    <property type="project" value="UniProtKB-KW"/>
</dbReference>
<keyword evidence="4" id="KW-1185">Reference proteome</keyword>
<dbReference type="HOGENOM" id="CLU_102908_0_0_9"/>
<feature type="domain" description="HTH cro/C1-type" evidence="2">
    <location>
        <begin position="12"/>
        <end position="66"/>
    </location>
</feature>
<evidence type="ECO:0000313" key="3">
    <source>
        <dbReference type="EMBL" id="AHM56053.1"/>
    </source>
</evidence>
<reference evidence="3 4" key="1">
    <citation type="journal article" date="2014" name="Genome Announc.">
        <title>Complete Genome Sequence of Amino Acid-Utilizing Eubacterium acidaminophilum al-2 (DSM 3953).</title>
        <authorList>
            <person name="Poehlein A."/>
            <person name="Andreesen J.R."/>
            <person name="Daniel R."/>
        </authorList>
    </citation>
    <scope>NUCLEOTIDE SEQUENCE [LARGE SCALE GENOMIC DNA]</scope>
    <source>
        <strain evidence="3 4">DSM 3953</strain>
    </source>
</reference>
<dbReference type="SMART" id="SM00530">
    <property type="entry name" value="HTH_XRE"/>
    <property type="match status" value="1"/>
</dbReference>